<name>A0A1T5P8B4_9BACT</name>
<dbReference type="PROSITE" id="PS51257">
    <property type="entry name" value="PROKAR_LIPOPROTEIN"/>
    <property type="match status" value="1"/>
</dbReference>
<keyword evidence="4" id="KW-1185">Reference proteome</keyword>
<evidence type="ECO:0000313" key="3">
    <source>
        <dbReference type="EMBL" id="SKD08847.1"/>
    </source>
</evidence>
<gene>
    <name evidence="3" type="ORF">SAMN05660461_4724</name>
</gene>
<reference evidence="3 4" key="1">
    <citation type="submission" date="2017-02" db="EMBL/GenBank/DDBJ databases">
        <authorList>
            <person name="Peterson S.W."/>
        </authorList>
    </citation>
    <scope>NUCLEOTIDE SEQUENCE [LARGE SCALE GENOMIC DNA]</scope>
    <source>
        <strain evidence="3 4">DSM 18108</strain>
    </source>
</reference>
<evidence type="ECO:0000259" key="2">
    <source>
        <dbReference type="Pfam" id="PF12680"/>
    </source>
</evidence>
<dbReference type="EMBL" id="FUZZ01000004">
    <property type="protein sequence ID" value="SKD08847.1"/>
    <property type="molecule type" value="Genomic_DNA"/>
</dbReference>
<keyword evidence="3" id="KW-0413">Isomerase</keyword>
<dbReference type="RefSeq" id="WP_079472006.1">
    <property type="nucleotide sequence ID" value="NZ_FUZZ01000004.1"/>
</dbReference>
<dbReference type="SUPFAM" id="SSF54427">
    <property type="entry name" value="NTF2-like"/>
    <property type="match status" value="1"/>
</dbReference>
<feature type="signal peptide" evidence="1">
    <location>
        <begin position="1"/>
        <end position="19"/>
    </location>
</feature>
<dbReference type="STRING" id="393003.SAMN05660461_4724"/>
<protein>
    <submittedName>
        <fullName evidence="3">Ketosteroid isomerase-related protein</fullName>
    </submittedName>
</protein>
<organism evidence="3 4">
    <name type="scientific">Chitinophaga ginsengisegetis</name>
    <dbReference type="NCBI Taxonomy" id="393003"/>
    <lineage>
        <taxon>Bacteria</taxon>
        <taxon>Pseudomonadati</taxon>
        <taxon>Bacteroidota</taxon>
        <taxon>Chitinophagia</taxon>
        <taxon>Chitinophagales</taxon>
        <taxon>Chitinophagaceae</taxon>
        <taxon>Chitinophaga</taxon>
    </lineage>
</organism>
<dbReference type="AlphaFoldDB" id="A0A1T5P8B4"/>
<dbReference type="Pfam" id="PF12680">
    <property type="entry name" value="SnoaL_2"/>
    <property type="match status" value="1"/>
</dbReference>
<proteinExistence type="predicted"/>
<evidence type="ECO:0000313" key="4">
    <source>
        <dbReference type="Proteomes" id="UP000190166"/>
    </source>
</evidence>
<dbReference type="InterPro" id="IPR032710">
    <property type="entry name" value="NTF2-like_dom_sf"/>
</dbReference>
<sequence>MKISLILLLALSFAGCVQPGAKISLANSNTLVVKDLFEAFNAHDWQKLAACYKDTATFLDPSFGPEPVLRTREQTAQKYRELQQLFPDIHDEVVNVYADKNHITVEFISSATGPDGKKWRLPICTVFTIDDGKIEKDNTYYDNRH</sequence>
<dbReference type="GO" id="GO:0016853">
    <property type="term" value="F:isomerase activity"/>
    <property type="evidence" value="ECO:0007669"/>
    <property type="project" value="UniProtKB-KW"/>
</dbReference>
<accession>A0A1T5P8B4</accession>
<evidence type="ECO:0000256" key="1">
    <source>
        <dbReference type="SAM" id="SignalP"/>
    </source>
</evidence>
<keyword evidence="1" id="KW-0732">Signal</keyword>
<dbReference type="InterPro" id="IPR037401">
    <property type="entry name" value="SnoaL-like"/>
</dbReference>
<dbReference type="Proteomes" id="UP000190166">
    <property type="component" value="Unassembled WGS sequence"/>
</dbReference>
<dbReference type="Gene3D" id="3.10.450.50">
    <property type="match status" value="1"/>
</dbReference>
<feature type="domain" description="SnoaL-like" evidence="2">
    <location>
        <begin position="33"/>
        <end position="134"/>
    </location>
</feature>
<feature type="chain" id="PRO_5013341354" evidence="1">
    <location>
        <begin position="20"/>
        <end position="145"/>
    </location>
</feature>